<evidence type="ECO:0000256" key="19">
    <source>
        <dbReference type="ARBA" id="ARBA00023211"/>
    </source>
</evidence>
<keyword evidence="6" id="KW-0963">Cytoplasm</keyword>
<dbReference type="Pfam" id="PF02170">
    <property type="entry name" value="PAZ"/>
    <property type="match status" value="1"/>
</dbReference>
<dbReference type="PANTHER" id="PTHR14950:SF37">
    <property type="entry name" value="ENDORIBONUCLEASE DICER"/>
    <property type="match status" value="1"/>
</dbReference>
<protein>
    <recommendedName>
        <fullName evidence="5">ribonuclease III</fullName>
        <ecNumber evidence="5">3.1.26.3</ecNumber>
    </recommendedName>
</protein>
<dbReference type="GO" id="GO:0004525">
    <property type="term" value="F:ribonuclease III activity"/>
    <property type="evidence" value="ECO:0007669"/>
    <property type="project" value="UniProtKB-EC"/>
</dbReference>
<dbReference type="InterPro" id="IPR048512">
    <property type="entry name" value="Dicer_platform"/>
</dbReference>
<dbReference type="Pfam" id="PF00271">
    <property type="entry name" value="Helicase_C"/>
    <property type="match status" value="1"/>
</dbReference>
<keyword evidence="14" id="KW-0347">Helicase</keyword>
<dbReference type="FunFam" id="3.40.50.300:FF:000628">
    <property type="entry name" value="Endoribonuclease Dicer"/>
    <property type="match status" value="1"/>
</dbReference>
<proteinExistence type="inferred from homology"/>
<dbReference type="GO" id="GO:0005737">
    <property type="term" value="C:cytoplasm"/>
    <property type="evidence" value="ECO:0007669"/>
    <property type="project" value="UniProtKB-SubCell"/>
</dbReference>
<dbReference type="Pfam" id="PF00270">
    <property type="entry name" value="DEAD"/>
    <property type="match status" value="1"/>
</dbReference>
<comment type="similarity">
    <text evidence="20 21">Belongs to the helicase family. Dicer subfamily.</text>
</comment>
<evidence type="ECO:0000259" key="28">
    <source>
        <dbReference type="PROSITE" id="PS51327"/>
    </source>
</evidence>
<feature type="domain" description="RNase III" evidence="24">
    <location>
        <begin position="1334"/>
        <end position="1406"/>
    </location>
</feature>
<keyword evidence="16" id="KW-0460">Magnesium</keyword>
<dbReference type="GO" id="GO:0005634">
    <property type="term" value="C:nucleus"/>
    <property type="evidence" value="ECO:0007669"/>
    <property type="project" value="TreeGrafter"/>
</dbReference>
<dbReference type="FunFam" id="1.10.1520.10:FF:000005">
    <property type="entry name" value="Putative endoribonuclease dicer"/>
    <property type="match status" value="1"/>
</dbReference>
<evidence type="ECO:0000259" key="24">
    <source>
        <dbReference type="PROSITE" id="PS50142"/>
    </source>
</evidence>
<dbReference type="CDD" id="cd00593">
    <property type="entry name" value="RIBOc"/>
    <property type="match status" value="2"/>
</dbReference>
<dbReference type="PROSITE" id="PS00517">
    <property type="entry name" value="RNASE_3_1"/>
    <property type="match status" value="1"/>
</dbReference>
<evidence type="ECO:0000256" key="15">
    <source>
        <dbReference type="ARBA" id="ARBA00022840"/>
    </source>
</evidence>
<dbReference type="GO" id="GO:0006309">
    <property type="term" value="P:apoptotic DNA fragmentation"/>
    <property type="evidence" value="ECO:0007669"/>
    <property type="project" value="TreeGrafter"/>
</dbReference>
<sequence>MVEAEIIPPGSLYKINRLATNEGATTTQTFTPRQYQVELLDAALDHNTIVCLQTGASKTFIAVMLIKELSNALRLPLQEGGKRMVYLVNDVSIVTQQASVLCEHTDLTIGDFVSCVSDDDDNSNLALWKQKFVQSQVLITTAELFLKILEHGVVSPYQVNLLVFDECHRATEKHPYCEIMKCLSGWKESSRLPRIMGMTASILHSKCEPQTLERKLGVLEQTLKSVAETYSSGCLTRYCTKPKEAIIVCEMQQGFEDIITQVEHVLNDALVFVQECCIPYDAIEGDPRVAVMQAFRECLMTFVAVGPLGLRIVVPLLLKRLQKIEKRGSHSASKLMLQYGCTQLRLARKICENAIMELEDPLDLRLTTSKVRRLLEVLKEFQPSEESSNINAAVKSQDTVRRTERILGGGSSQKVHHERLIRNRRLLVYDEDDDSNSDDEEEDKDEMADAQSETNMYGIVFVNRRFLAMVLDKLVRRLQKKDPVLGFINSSCIMGHSRGGLDALSVTKELQFKKQEEILRRFRRHEINLLFATSAVEEGVDVPKCNLVVRFDIPDHYRSYVLSKGRARAPNSHYIMLVEEASLGAFTKELSNFQEIDKILQRKCHQREQQSWDETDLQEADSLCLPYKPSKGEDAGMVTMTTAISLVNRYCSKLPSDTFTHLSPKCQTATIQDGSSPVMYQSRIFLPINSPIRDSILGPPMPKRKLAEMAAALKTCETLHKAGELDDNLLPVGKDTVLLMEDLGYDQEVVEEGQGRPGTTKRRQYYNKEVAMCLKACHPMTNQPCHLYEIHMGLASPLPEVLNVRDRRLHVPEETTRSFGILTTKIVPKVDSRFPVYTRAGELAVSVDLLTSDITVTPDQLKQLQQFHSCIFAEVLRLEKPNLEFDPQKAEASYLIAPLNKCDEEEQIHIDWNFLKTVSESSGMLDRPPVLPDYSRNQFVFTTEAFADAVVTPIYRNIDQPQRYYIADILSNLPVTSPFPSDKYEKFIDYYFERYDIQVSNYQQPLLDVDCMSSRLNLLTPRYLNHKGKALPISRMQSKKNYLQKKQYLVPELCYIYPIPASLWRKAVCLPSILYRLNSLLVAEELRVQISQEAGVGMAELPADPYPFANMTFGWEGLELLDLENQNKEPEGGKDGSAVTDNTASGIVTGQEKAQNSEEKEENHCCVDPETLGKVENVTMLKNTNFEVKGRENIDQSTADKDGSAVVETEQDAMTAEMCNKDGYDVDSKSAAPPQLNSSNKGTDTNQMNCESNDALARDQNLGDNIYSNPEKKFNVSTNVSGEEECRGLREESQGDSSQVLRGKEDCSLKLSILDDQGHDPASLPGPSPTTILQSLTMSNSSDGFNLERLEMLGDSFLKQAVTIYLYCTYPRRHEGKLSYMRSKQVSNFNLYRLGKRKDIGRKMQVALFDPAINWLAACFSVKENVHPDEQRSYQSYQKEGSDVSSDDGDFAIDTWDPSSVDMWDPNMVVEEETAPDIDIPMMTPGDMDSDFSDDDPTYQYPNGSFQTLDPWSFSLEDADNLPGLTYTGRKPVDMGDLPELPYEIHTQHSLSDKNLADSVEAIIGCYLISCGFRSALIVMSWFGLRVLPQIPDDESRGLKGNTADDKTTTGQSVVDLGDTITRNQNSIKDDHQYTNQAYCEKPRSCYGYLKQPESPFFRNASDAEERLAHLLVGMDSFEKTINYSFSDKAYLVQAFTHASYHYNCVTDCYQRLEFLGDAILDYLITRHLFDHHQDLSPGALTDLRSALVNNTIFASLAVKFGYHKYFKALSPELFHVIDNFVTFVKEKKEALGMGSQLKVLDVEGLPGREDESEDIEVPKALGDIFESVAGAVYLDSGMSLDTVWRVYYPLMKPQIEQYAASLPISPVRELLEMEPETARFGPPERTMDGKTRVTVNVVGKGKFKGIGRNYRIAKATAARCALRHLKSQKK</sequence>
<dbReference type="GO" id="GO:0031054">
    <property type="term" value="P:pre-miRNA processing"/>
    <property type="evidence" value="ECO:0007669"/>
    <property type="project" value="InterPro"/>
</dbReference>
<dbReference type="GO" id="GO:0004530">
    <property type="term" value="F:deoxyribonuclease I activity"/>
    <property type="evidence" value="ECO:0007669"/>
    <property type="project" value="TreeGrafter"/>
</dbReference>
<dbReference type="InterPro" id="IPR003100">
    <property type="entry name" value="PAZ_dom"/>
</dbReference>
<evidence type="ECO:0000256" key="21">
    <source>
        <dbReference type="PROSITE-ProRule" id="PRU00657"/>
    </source>
</evidence>
<keyword evidence="7" id="KW-0597">Phosphoprotein</keyword>
<dbReference type="InterPro" id="IPR038248">
    <property type="entry name" value="Dicer_dimer_sf"/>
</dbReference>
<dbReference type="GO" id="GO:0051239">
    <property type="term" value="P:regulation of multicellular organismal process"/>
    <property type="evidence" value="ECO:0007669"/>
    <property type="project" value="UniProtKB-ARBA"/>
</dbReference>
<dbReference type="SUPFAM" id="SSF52540">
    <property type="entry name" value="P-loop containing nucleoside triphosphate hydrolases"/>
    <property type="match status" value="1"/>
</dbReference>
<evidence type="ECO:0000259" key="25">
    <source>
        <dbReference type="PROSITE" id="PS50821"/>
    </source>
</evidence>
<dbReference type="SUPFAM" id="SSF101690">
    <property type="entry name" value="PAZ domain"/>
    <property type="match status" value="1"/>
</dbReference>
<dbReference type="InterPro" id="IPR001650">
    <property type="entry name" value="Helicase_C-like"/>
</dbReference>
<dbReference type="InterPro" id="IPR014001">
    <property type="entry name" value="Helicase_ATP-bd"/>
</dbReference>
<evidence type="ECO:0000256" key="10">
    <source>
        <dbReference type="ARBA" id="ARBA00022737"/>
    </source>
</evidence>
<dbReference type="SMART" id="SM00490">
    <property type="entry name" value="HELICc"/>
    <property type="match status" value="1"/>
</dbReference>
<dbReference type="InterPro" id="IPR000999">
    <property type="entry name" value="RNase_III_dom"/>
</dbReference>
<evidence type="ECO:0000256" key="5">
    <source>
        <dbReference type="ARBA" id="ARBA00012177"/>
    </source>
</evidence>
<dbReference type="EnsemblMetazoa" id="XM_038221717.1">
    <property type="protein sequence ID" value="XP_038077645.1"/>
    <property type="gene ID" value="LOC119745396"/>
</dbReference>
<organism evidence="29 30">
    <name type="scientific">Patiria miniata</name>
    <name type="common">Bat star</name>
    <name type="synonym">Asterina miniata</name>
    <dbReference type="NCBI Taxonomy" id="46514"/>
    <lineage>
        <taxon>Eukaryota</taxon>
        <taxon>Metazoa</taxon>
        <taxon>Echinodermata</taxon>
        <taxon>Eleutherozoa</taxon>
        <taxon>Asterozoa</taxon>
        <taxon>Asteroidea</taxon>
        <taxon>Valvatacea</taxon>
        <taxon>Valvatida</taxon>
        <taxon>Asterinidae</taxon>
        <taxon>Patiria</taxon>
    </lineage>
</organism>
<feature type="domain" description="Helicase C-terminal" evidence="27">
    <location>
        <begin position="442"/>
        <end position="623"/>
    </location>
</feature>
<feature type="domain" description="RNase III" evidence="24">
    <location>
        <begin position="1675"/>
        <end position="1838"/>
    </location>
</feature>
<feature type="domain" description="Dicer dsRNA-binding fold" evidence="28">
    <location>
        <begin position="643"/>
        <end position="739"/>
    </location>
</feature>
<dbReference type="GO" id="GO:0030422">
    <property type="term" value="P:siRNA processing"/>
    <property type="evidence" value="ECO:0007669"/>
    <property type="project" value="InterPro"/>
</dbReference>
<keyword evidence="17 21" id="KW-0694">RNA-binding</keyword>
<dbReference type="PROSITE" id="PS51192">
    <property type="entry name" value="HELICASE_ATP_BIND_1"/>
    <property type="match status" value="1"/>
</dbReference>
<dbReference type="InterPro" id="IPR027417">
    <property type="entry name" value="P-loop_NTPase"/>
</dbReference>
<dbReference type="GO" id="GO:0046872">
    <property type="term" value="F:metal ion binding"/>
    <property type="evidence" value="ECO:0007669"/>
    <property type="project" value="UniProtKB-KW"/>
</dbReference>
<evidence type="ECO:0000256" key="17">
    <source>
        <dbReference type="ARBA" id="ARBA00022884"/>
    </source>
</evidence>
<reference evidence="29" key="1">
    <citation type="submission" date="2022-11" db="UniProtKB">
        <authorList>
            <consortium name="EnsemblMetazoa"/>
        </authorList>
    </citation>
    <scope>IDENTIFICATION</scope>
</reference>
<evidence type="ECO:0000313" key="30">
    <source>
        <dbReference type="Proteomes" id="UP000887568"/>
    </source>
</evidence>
<feature type="compositionally biased region" description="Polar residues" evidence="22">
    <location>
        <begin position="1235"/>
        <end position="1247"/>
    </location>
</feature>
<dbReference type="InterPro" id="IPR005034">
    <property type="entry name" value="Dicer_dimerisation"/>
</dbReference>
<dbReference type="Pfam" id="PF00636">
    <property type="entry name" value="Ribonuclease_3"/>
    <property type="match status" value="2"/>
</dbReference>
<dbReference type="SMART" id="SM00487">
    <property type="entry name" value="DEXDc"/>
    <property type="match status" value="1"/>
</dbReference>
<comment type="subcellular location">
    <subcellularLocation>
        <location evidence="4">Cytoplasm</location>
    </subcellularLocation>
</comment>
<dbReference type="SUPFAM" id="SSF69065">
    <property type="entry name" value="RNase III domain-like"/>
    <property type="match status" value="2"/>
</dbReference>
<evidence type="ECO:0000256" key="1">
    <source>
        <dbReference type="ARBA" id="ARBA00000109"/>
    </source>
</evidence>
<keyword evidence="10" id="KW-0677">Repeat</keyword>
<evidence type="ECO:0000256" key="18">
    <source>
        <dbReference type="ARBA" id="ARBA00023158"/>
    </source>
</evidence>
<dbReference type="Gene3D" id="3.30.160.20">
    <property type="match status" value="1"/>
</dbReference>
<dbReference type="SMART" id="SM00358">
    <property type="entry name" value="DSRM"/>
    <property type="match status" value="1"/>
</dbReference>
<dbReference type="PANTHER" id="PTHR14950">
    <property type="entry name" value="DICER-RELATED"/>
    <property type="match status" value="1"/>
</dbReference>
<dbReference type="OrthoDB" id="2392202at2759"/>
<dbReference type="Gene3D" id="2.170.260.10">
    <property type="entry name" value="paz domain"/>
    <property type="match status" value="1"/>
</dbReference>
<feature type="domain" description="DRBM" evidence="23">
    <location>
        <begin position="1866"/>
        <end position="1928"/>
    </location>
</feature>
<dbReference type="CDD" id="cd18034">
    <property type="entry name" value="DEXHc_dicer"/>
    <property type="match status" value="1"/>
</dbReference>
<evidence type="ECO:0000256" key="20">
    <source>
        <dbReference type="ARBA" id="ARBA00035116"/>
    </source>
</evidence>
<keyword evidence="18" id="KW-0943">RNA-mediated gene silencing</keyword>
<dbReference type="Pfam" id="PF20931">
    <property type="entry name" value="Dicer_platform"/>
    <property type="match status" value="1"/>
</dbReference>
<accession>A0A914BNW0</accession>
<evidence type="ECO:0000256" key="6">
    <source>
        <dbReference type="ARBA" id="ARBA00022490"/>
    </source>
</evidence>
<dbReference type="GO" id="GO:0005524">
    <property type="term" value="F:ATP binding"/>
    <property type="evidence" value="ECO:0007669"/>
    <property type="project" value="UniProtKB-KW"/>
</dbReference>
<dbReference type="InterPro" id="IPR036389">
    <property type="entry name" value="RNase_III_sf"/>
</dbReference>
<evidence type="ECO:0000256" key="8">
    <source>
        <dbReference type="ARBA" id="ARBA00022722"/>
    </source>
</evidence>
<keyword evidence="8" id="KW-0540">Nuclease</keyword>
<dbReference type="OMA" id="CGFHKYF"/>
<feature type="domain" description="Helicase ATP-binding" evidence="26">
    <location>
        <begin position="39"/>
        <end position="220"/>
    </location>
</feature>
<dbReference type="InterPro" id="IPR011545">
    <property type="entry name" value="DEAD/DEAH_box_helicase_dom"/>
</dbReference>
<dbReference type="GeneID" id="119745396"/>
<keyword evidence="30" id="KW-1185">Reference proteome</keyword>
<evidence type="ECO:0000256" key="4">
    <source>
        <dbReference type="ARBA" id="ARBA00004496"/>
    </source>
</evidence>
<evidence type="ECO:0000256" key="2">
    <source>
        <dbReference type="ARBA" id="ARBA00001936"/>
    </source>
</evidence>
<dbReference type="FunFam" id="1.10.1520.10:FF:000023">
    <property type="entry name" value="Endoribonuclease dcr-1"/>
    <property type="match status" value="1"/>
</dbReference>
<dbReference type="InterPro" id="IPR044441">
    <property type="entry name" value="DICER_DSRM"/>
</dbReference>
<dbReference type="FunFam" id="3.30.160.20:FF:000015">
    <property type="entry name" value="endoribonuclease Dicer"/>
    <property type="match status" value="1"/>
</dbReference>
<dbReference type="CTD" id="23405"/>
<evidence type="ECO:0000256" key="22">
    <source>
        <dbReference type="SAM" id="MobiDB-lite"/>
    </source>
</evidence>
<name>A0A914BNW0_PATMI</name>
<evidence type="ECO:0000259" key="23">
    <source>
        <dbReference type="PROSITE" id="PS50137"/>
    </source>
</evidence>
<keyword evidence="15" id="KW-0067">ATP-binding</keyword>
<dbReference type="PROSITE" id="PS50142">
    <property type="entry name" value="RNASE_3_2"/>
    <property type="match status" value="2"/>
</dbReference>
<dbReference type="FunFam" id="2.170.260.10:FF:000002">
    <property type="entry name" value="Putative Endoribonuclease Dicer"/>
    <property type="match status" value="1"/>
</dbReference>
<evidence type="ECO:0000256" key="12">
    <source>
        <dbReference type="ARBA" id="ARBA00022759"/>
    </source>
</evidence>
<evidence type="ECO:0000259" key="26">
    <source>
        <dbReference type="PROSITE" id="PS51192"/>
    </source>
</evidence>
<dbReference type="Proteomes" id="UP000887568">
    <property type="component" value="Unplaced"/>
</dbReference>
<evidence type="ECO:0000256" key="16">
    <source>
        <dbReference type="ARBA" id="ARBA00022842"/>
    </source>
</evidence>
<dbReference type="InterPro" id="IPR014720">
    <property type="entry name" value="dsRBD_dom"/>
</dbReference>
<dbReference type="PROSITE" id="PS51194">
    <property type="entry name" value="HELICASE_CTER"/>
    <property type="match status" value="1"/>
</dbReference>
<comment type="cofactor">
    <cofactor evidence="3">
        <name>Mg(2+)</name>
        <dbReference type="ChEBI" id="CHEBI:18420"/>
    </cofactor>
</comment>
<keyword evidence="11" id="KW-0547">Nucleotide-binding</keyword>
<comment type="catalytic activity">
    <reaction evidence="1">
        <text>Endonucleolytic cleavage to 5'-phosphomonoester.</text>
        <dbReference type="EC" id="3.1.26.3"/>
    </reaction>
</comment>
<evidence type="ECO:0000256" key="3">
    <source>
        <dbReference type="ARBA" id="ARBA00001946"/>
    </source>
</evidence>
<keyword evidence="19" id="KW-0464">Manganese</keyword>
<evidence type="ECO:0000256" key="11">
    <source>
        <dbReference type="ARBA" id="ARBA00022741"/>
    </source>
</evidence>
<dbReference type="PROSITE" id="PS51327">
    <property type="entry name" value="DICER_DSRBF"/>
    <property type="match status" value="1"/>
</dbReference>
<dbReference type="GO" id="GO:0003723">
    <property type="term" value="F:RNA binding"/>
    <property type="evidence" value="ECO:0007669"/>
    <property type="project" value="UniProtKB-UniRule"/>
</dbReference>
<feature type="region of interest" description="Disordered" evidence="22">
    <location>
        <begin position="1224"/>
        <end position="1247"/>
    </location>
</feature>
<dbReference type="Pfam" id="PF20930">
    <property type="entry name" value="Dicer_PBD"/>
    <property type="match status" value="1"/>
</dbReference>
<dbReference type="Gene3D" id="3.40.50.300">
    <property type="entry name" value="P-loop containing nucleotide triphosphate hydrolases"/>
    <property type="match status" value="2"/>
</dbReference>
<dbReference type="Pfam" id="PF20932">
    <property type="entry name" value="Dicer_dsRBD"/>
    <property type="match status" value="1"/>
</dbReference>
<evidence type="ECO:0000256" key="13">
    <source>
        <dbReference type="ARBA" id="ARBA00022801"/>
    </source>
</evidence>
<evidence type="ECO:0000256" key="14">
    <source>
        <dbReference type="ARBA" id="ARBA00022806"/>
    </source>
</evidence>
<dbReference type="GO" id="GO:0004386">
    <property type="term" value="F:helicase activity"/>
    <property type="evidence" value="ECO:0007669"/>
    <property type="project" value="UniProtKB-KW"/>
</dbReference>
<dbReference type="PROSITE" id="PS50137">
    <property type="entry name" value="DS_RBD"/>
    <property type="match status" value="1"/>
</dbReference>
<dbReference type="InterPro" id="IPR036085">
    <property type="entry name" value="PAZ_dom_sf"/>
</dbReference>
<dbReference type="Gene3D" id="3.30.160.380">
    <property type="entry name" value="Dicer dimerisation domain"/>
    <property type="match status" value="1"/>
</dbReference>
<keyword evidence="13" id="KW-0378">Hydrolase</keyword>
<feature type="domain" description="PAZ" evidence="25">
    <location>
        <begin position="929"/>
        <end position="1058"/>
    </location>
</feature>
<dbReference type="EC" id="3.1.26.3" evidence="5"/>
<evidence type="ECO:0000259" key="27">
    <source>
        <dbReference type="PROSITE" id="PS51194"/>
    </source>
</evidence>
<dbReference type="InterPro" id="IPR048513">
    <property type="entry name" value="Dicer_PBD"/>
</dbReference>
<dbReference type="SMART" id="SM00949">
    <property type="entry name" value="PAZ"/>
    <property type="match status" value="1"/>
</dbReference>
<comment type="cofactor">
    <cofactor evidence="2">
        <name>Mn(2+)</name>
        <dbReference type="ChEBI" id="CHEBI:29035"/>
    </cofactor>
</comment>
<keyword evidence="9" id="KW-0479">Metal-binding</keyword>
<dbReference type="GO" id="GO:0016441">
    <property type="term" value="P:post-transcriptional gene silencing"/>
    <property type="evidence" value="ECO:0007669"/>
    <property type="project" value="UniProtKB-ARBA"/>
</dbReference>
<dbReference type="PROSITE" id="PS50821">
    <property type="entry name" value="PAZ"/>
    <property type="match status" value="1"/>
</dbReference>
<dbReference type="RefSeq" id="XP_038077645.1">
    <property type="nucleotide sequence ID" value="XM_038221717.1"/>
</dbReference>
<evidence type="ECO:0000313" key="29">
    <source>
        <dbReference type="EnsemblMetazoa" id="XP_038077645.1"/>
    </source>
</evidence>
<evidence type="ECO:0000256" key="7">
    <source>
        <dbReference type="ARBA" id="ARBA00022553"/>
    </source>
</evidence>
<dbReference type="GO" id="GO:0070578">
    <property type="term" value="C:RISC-loading complex"/>
    <property type="evidence" value="ECO:0007669"/>
    <property type="project" value="TreeGrafter"/>
</dbReference>
<keyword evidence="12" id="KW-0255">Endonuclease</keyword>
<evidence type="ECO:0000256" key="9">
    <source>
        <dbReference type="ARBA" id="ARBA00022723"/>
    </source>
</evidence>
<dbReference type="SMART" id="SM00535">
    <property type="entry name" value="RIBOc"/>
    <property type="match status" value="2"/>
</dbReference>
<dbReference type="Pfam" id="PF03368">
    <property type="entry name" value="Dicer_dimer"/>
    <property type="match status" value="1"/>
</dbReference>
<dbReference type="CDD" id="cd10843">
    <property type="entry name" value="DSRM_DICER"/>
    <property type="match status" value="1"/>
</dbReference>
<dbReference type="Gene3D" id="1.10.1520.10">
    <property type="entry name" value="Ribonuclease III domain"/>
    <property type="match status" value="2"/>
</dbReference>